<protein>
    <recommendedName>
        <fullName evidence="2">BTB domain-containing protein</fullName>
    </recommendedName>
</protein>
<dbReference type="Gene3D" id="3.30.710.10">
    <property type="entry name" value="Potassium Channel Kv1.1, Chain A"/>
    <property type="match status" value="1"/>
</dbReference>
<dbReference type="OrthoDB" id="5275938at2759"/>
<reference evidence="3 4" key="1">
    <citation type="journal article" date="2018" name="Nat. Ecol. Evol.">
        <title>Pezizomycetes genomes reveal the molecular basis of ectomycorrhizal truffle lifestyle.</title>
        <authorList>
            <person name="Murat C."/>
            <person name="Payen T."/>
            <person name="Noel B."/>
            <person name="Kuo A."/>
            <person name="Morin E."/>
            <person name="Chen J."/>
            <person name="Kohler A."/>
            <person name="Krizsan K."/>
            <person name="Balestrini R."/>
            <person name="Da Silva C."/>
            <person name="Montanini B."/>
            <person name="Hainaut M."/>
            <person name="Levati E."/>
            <person name="Barry K.W."/>
            <person name="Belfiori B."/>
            <person name="Cichocki N."/>
            <person name="Clum A."/>
            <person name="Dockter R.B."/>
            <person name="Fauchery L."/>
            <person name="Guy J."/>
            <person name="Iotti M."/>
            <person name="Le Tacon F."/>
            <person name="Lindquist E.A."/>
            <person name="Lipzen A."/>
            <person name="Malagnac F."/>
            <person name="Mello A."/>
            <person name="Molinier V."/>
            <person name="Miyauchi S."/>
            <person name="Poulain J."/>
            <person name="Riccioni C."/>
            <person name="Rubini A."/>
            <person name="Sitrit Y."/>
            <person name="Splivallo R."/>
            <person name="Traeger S."/>
            <person name="Wang M."/>
            <person name="Zifcakova L."/>
            <person name="Wipf D."/>
            <person name="Zambonelli A."/>
            <person name="Paolocci F."/>
            <person name="Nowrousian M."/>
            <person name="Ottonello S."/>
            <person name="Baldrian P."/>
            <person name="Spatafora J.W."/>
            <person name="Henrissat B."/>
            <person name="Nagy L.G."/>
            <person name="Aury J.M."/>
            <person name="Wincker P."/>
            <person name="Grigoriev I.V."/>
            <person name="Bonfante P."/>
            <person name="Martin F.M."/>
        </authorList>
    </citation>
    <scope>NUCLEOTIDE SEQUENCE [LARGE SCALE GENOMIC DNA]</scope>
    <source>
        <strain evidence="3 4">120613-1</strain>
    </source>
</reference>
<keyword evidence="4" id="KW-1185">Reference proteome</keyword>
<name>A0A3N4K486_9PEZI</name>
<gene>
    <name evidence="3" type="ORF">L873DRAFT_1668488</name>
</gene>
<dbReference type="EMBL" id="ML120360">
    <property type="protein sequence ID" value="RPB04012.1"/>
    <property type="molecule type" value="Genomic_DNA"/>
</dbReference>
<accession>A0A3N4K486</accession>
<evidence type="ECO:0000256" key="1">
    <source>
        <dbReference type="SAM" id="MobiDB-lite"/>
    </source>
</evidence>
<dbReference type="InterPro" id="IPR000210">
    <property type="entry name" value="BTB/POZ_dom"/>
</dbReference>
<proteinExistence type="predicted"/>
<organism evidence="3 4">
    <name type="scientific">Choiromyces venosus 120613-1</name>
    <dbReference type="NCBI Taxonomy" id="1336337"/>
    <lineage>
        <taxon>Eukaryota</taxon>
        <taxon>Fungi</taxon>
        <taxon>Dikarya</taxon>
        <taxon>Ascomycota</taxon>
        <taxon>Pezizomycotina</taxon>
        <taxon>Pezizomycetes</taxon>
        <taxon>Pezizales</taxon>
        <taxon>Tuberaceae</taxon>
        <taxon>Choiromyces</taxon>
    </lineage>
</organism>
<sequence length="356" mass="38657">MEPKTEVMDPYGDVLAILPCSPTPTKLQISSKILSTASPVFRSMFSPRFREGAALASSSSPTKLIEIEFPDDSAQALEAVFNVLHFRHDHVSANVSFEVLYEIALVADKYDVTAALGPWKEGFRKGCREAIVQDPGEWEEEEEEEETDKRRREAGKSWGCEALPEKVIESISAARTSTIQSLLSVAEHFRTLYQDPGIKCKVRTPTSVFGASNTQALTCDAAILGSLLRHYAAIGIFPVPPPPYKGISVESLALAMKNLRCFVDFDAGHGGCMVVGQVVKMVDEVLAGVDRLDIWEFVGRGRADGVEDGDGGAWWVKGSGFVDRERSPGSRFTVRSRGRGGGVGGNVGGVRSLFGR</sequence>
<dbReference type="PROSITE" id="PS50097">
    <property type="entry name" value="BTB"/>
    <property type="match status" value="1"/>
</dbReference>
<dbReference type="InterPro" id="IPR011333">
    <property type="entry name" value="SKP1/BTB/POZ_sf"/>
</dbReference>
<feature type="domain" description="BTB" evidence="2">
    <location>
        <begin position="12"/>
        <end position="93"/>
    </location>
</feature>
<dbReference type="STRING" id="1336337.A0A3N4K486"/>
<evidence type="ECO:0000259" key="2">
    <source>
        <dbReference type="PROSITE" id="PS50097"/>
    </source>
</evidence>
<feature type="compositionally biased region" description="Acidic residues" evidence="1">
    <location>
        <begin position="136"/>
        <end position="146"/>
    </location>
</feature>
<dbReference type="AlphaFoldDB" id="A0A3N4K486"/>
<dbReference type="CDD" id="cd18186">
    <property type="entry name" value="BTB_POZ_ZBTB_KLHL-like"/>
    <property type="match status" value="1"/>
</dbReference>
<evidence type="ECO:0000313" key="3">
    <source>
        <dbReference type="EMBL" id="RPB04012.1"/>
    </source>
</evidence>
<feature type="region of interest" description="Disordered" evidence="1">
    <location>
        <begin position="134"/>
        <end position="156"/>
    </location>
</feature>
<dbReference type="Proteomes" id="UP000276215">
    <property type="component" value="Unassembled WGS sequence"/>
</dbReference>
<evidence type="ECO:0000313" key="4">
    <source>
        <dbReference type="Proteomes" id="UP000276215"/>
    </source>
</evidence>
<dbReference type="SUPFAM" id="SSF54695">
    <property type="entry name" value="POZ domain"/>
    <property type="match status" value="1"/>
</dbReference>